<accession>A0A1F5ZPL6</accession>
<gene>
    <name evidence="1" type="ORF">A3D77_00825</name>
</gene>
<organism evidence="1 2">
    <name type="scientific">Candidatus Gottesmanbacteria bacterium RIFCSPHIGHO2_02_FULL_39_11</name>
    <dbReference type="NCBI Taxonomy" id="1798382"/>
    <lineage>
        <taxon>Bacteria</taxon>
        <taxon>Candidatus Gottesmaniibacteriota</taxon>
    </lineage>
</organism>
<dbReference type="AlphaFoldDB" id="A0A1F5ZPL6"/>
<name>A0A1F5ZPL6_9BACT</name>
<dbReference type="Proteomes" id="UP000176923">
    <property type="component" value="Unassembled WGS sequence"/>
</dbReference>
<protein>
    <submittedName>
        <fullName evidence="1">Uncharacterized protein</fullName>
    </submittedName>
</protein>
<dbReference type="EMBL" id="MFJL01000029">
    <property type="protein sequence ID" value="OGG14037.1"/>
    <property type="molecule type" value="Genomic_DNA"/>
</dbReference>
<reference evidence="1 2" key="1">
    <citation type="journal article" date="2016" name="Nat. Commun.">
        <title>Thousands of microbial genomes shed light on interconnected biogeochemical processes in an aquifer system.</title>
        <authorList>
            <person name="Anantharaman K."/>
            <person name="Brown C.T."/>
            <person name="Hug L.A."/>
            <person name="Sharon I."/>
            <person name="Castelle C.J."/>
            <person name="Probst A.J."/>
            <person name="Thomas B.C."/>
            <person name="Singh A."/>
            <person name="Wilkins M.J."/>
            <person name="Karaoz U."/>
            <person name="Brodie E.L."/>
            <person name="Williams K.H."/>
            <person name="Hubbard S.S."/>
            <person name="Banfield J.F."/>
        </authorList>
    </citation>
    <scope>NUCLEOTIDE SEQUENCE [LARGE SCALE GENOMIC DNA]</scope>
</reference>
<proteinExistence type="predicted"/>
<evidence type="ECO:0000313" key="2">
    <source>
        <dbReference type="Proteomes" id="UP000176923"/>
    </source>
</evidence>
<dbReference type="STRING" id="1798382.A3D77_00825"/>
<evidence type="ECO:0000313" key="1">
    <source>
        <dbReference type="EMBL" id="OGG14037.1"/>
    </source>
</evidence>
<sequence>MMQRTTLRLNKNLKKEAERLALEKETTLQTIFNEALAMYIKTTAKKKARKIIVKTHDLGVPLDNLTRKDFYPDPDPSLYAG</sequence>
<comment type="caution">
    <text evidence="1">The sequence shown here is derived from an EMBL/GenBank/DDBJ whole genome shotgun (WGS) entry which is preliminary data.</text>
</comment>